<keyword evidence="7" id="KW-1185">Reference proteome</keyword>
<proteinExistence type="predicted"/>
<feature type="compositionally biased region" description="Basic residues" evidence="4">
    <location>
        <begin position="1"/>
        <end position="10"/>
    </location>
</feature>
<dbReference type="Pfam" id="PF00010">
    <property type="entry name" value="HLH"/>
    <property type="match status" value="1"/>
</dbReference>
<keyword evidence="3" id="KW-0804">Transcription</keyword>
<evidence type="ECO:0000256" key="2">
    <source>
        <dbReference type="ARBA" id="ARBA00023125"/>
    </source>
</evidence>
<keyword evidence="2" id="KW-0238">DNA-binding</keyword>
<dbReference type="OrthoDB" id="10069510at2759"/>
<evidence type="ECO:0000313" key="7">
    <source>
        <dbReference type="Proteomes" id="UP000272942"/>
    </source>
</evidence>
<evidence type="ECO:0000259" key="5">
    <source>
        <dbReference type="PROSITE" id="PS50888"/>
    </source>
</evidence>
<dbReference type="SUPFAM" id="SSF47459">
    <property type="entry name" value="HLH, helix-loop-helix DNA-binding domain"/>
    <property type="match status" value="1"/>
</dbReference>
<dbReference type="AlphaFoldDB" id="A0A183AWP9"/>
<dbReference type="EMBL" id="UZAN01050745">
    <property type="protein sequence ID" value="VDP88424.1"/>
    <property type="molecule type" value="Genomic_DNA"/>
</dbReference>
<reference evidence="6 7" key="2">
    <citation type="submission" date="2018-11" db="EMBL/GenBank/DDBJ databases">
        <authorList>
            <consortium name="Pathogen Informatics"/>
        </authorList>
    </citation>
    <scope>NUCLEOTIDE SEQUENCE [LARGE SCALE GENOMIC DNA]</scope>
    <source>
        <strain evidence="6 7">Egypt</strain>
    </source>
</reference>
<organism evidence="8">
    <name type="scientific">Echinostoma caproni</name>
    <dbReference type="NCBI Taxonomy" id="27848"/>
    <lineage>
        <taxon>Eukaryota</taxon>
        <taxon>Metazoa</taxon>
        <taxon>Spiralia</taxon>
        <taxon>Lophotrochozoa</taxon>
        <taxon>Platyhelminthes</taxon>
        <taxon>Trematoda</taxon>
        <taxon>Digenea</taxon>
        <taxon>Plagiorchiida</taxon>
        <taxon>Echinostomata</taxon>
        <taxon>Echinostomatoidea</taxon>
        <taxon>Echinostomatidae</taxon>
        <taxon>Echinostoma</taxon>
    </lineage>
</organism>
<gene>
    <name evidence="6" type="ORF">ECPE_LOCUS11384</name>
</gene>
<dbReference type="PROSITE" id="PS50888">
    <property type="entry name" value="BHLH"/>
    <property type="match status" value="1"/>
</dbReference>
<dbReference type="WBParaSite" id="ECPE_0001141901-mRNA-1">
    <property type="protein sequence ID" value="ECPE_0001141901-mRNA-1"/>
    <property type="gene ID" value="ECPE_0001141901"/>
</dbReference>
<feature type="domain" description="BHLH" evidence="5">
    <location>
        <begin position="41"/>
        <end position="93"/>
    </location>
</feature>
<dbReference type="Proteomes" id="UP000272942">
    <property type="component" value="Unassembled WGS sequence"/>
</dbReference>
<protein>
    <submittedName>
        <fullName evidence="8">BHLH domain-containing protein</fullName>
    </submittedName>
</protein>
<dbReference type="GO" id="GO:0046983">
    <property type="term" value="F:protein dimerization activity"/>
    <property type="evidence" value="ECO:0007669"/>
    <property type="project" value="InterPro"/>
</dbReference>
<evidence type="ECO:0000256" key="1">
    <source>
        <dbReference type="ARBA" id="ARBA00023015"/>
    </source>
</evidence>
<accession>A0A183AWP9</accession>
<evidence type="ECO:0000313" key="6">
    <source>
        <dbReference type="EMBL" id="VDP88424.1"/>
    </source>
</evidence>
<sequence length="175" mass="19573">MITGTKRYRHYDKSSSTPGISPKYGRITISSFEHAHDTFGPNCIELDNRERQRQRSVNQAFVDLRALLPTYPPDKKLSKHEILRLSIKYIHVLEAILRHQEKVDGLPPAPPIPPITSDAVLCHSSEGDTSRSNSRMFCVSHHPVSVDSDDQTPSFSSPHALSPSVHRGNTQLTPS</sequence>
<keyword evidence="1" id="KW-0805">Transcription regulation</keyword>
<dbReference type="InterPro" id="IPR040238">
    <property type="entry name" value="TAL-like"/>
</dbReference>
<dbReference type="CDD" id="cd11413">
    <property type="entry name" value="bHLH_TS_TAL_LYL"/>
    <property type="match status" value="1"/>
</dbReference>
<dbReference type="Gene3D" id="4.10.280.10">
    <property type="entry name" value="Helix-loop-helix DNA-binding domain"/>
    <property type="match status" value="1"/>
</dbReference>
<feature type="region of interest" description="Disordered" evidence="4">
    <location>
        <begin position="144"/>
        <end position="175"/>
    </location>
</feature>
<evidence type="ECO:0000256" key="3">
    <source>
        <dbReference type="ARBA" id="ARBA00023163"/>
    </source>
</evidence>
<feature type="region of interest" description="Disordered" evidence="4">
    <location>
        <begin position="1"/>
        <end position="20"/>
    </location>
</feature>
<dbReference type="PANTHER" id="PTHR13864">
    <property type="entry name" value="T-CELL ACUTE LYMPHOCYTIC LEUKEMIA/STEM CELL LEUKEMIA-RELATED"/>
    <property type="match status" value="1"/>
</dbReference>
<dbReference type="InterPro" id="IPR011598">
    <property type="entry name" value="bHLH_dom"/>
</dbReference>
<dbReference type="GO" id="GO:0000981">
    <property type="term" value="F:DNA-binding transcription factor activity, RNA polymerase II-specific"/>
    <property type="evidence" value="ECO:0007669"/>
    <property type="project" value="InterPro"/>
</dbReference>
<dbReference type="PANTHER" id="PTHR13864:SF15">
    <property type="entry name" value="T-CELL ACUTE LYMPHOCYTIC LEUKEMIA PROTEIN 1 HOMOLOG-RELATED"/>
    <property type="match status" value="1"/>
</dbReference>
<name>A0A183AWP9_9TREM</name>
<evidence type="ECO:0000256" key="4">
    <source>
        <dbReference type="SAM" id="MobiDB-lite"/>
    </source>
</evidence>
<dbReference type="InterPro" id="IPR036638">
    <property type="entry name" value="HLH_DNA-bd_sf"/>
</dbReference>
<reference evidence="8" key="1">
    <citation type="submission" date="2016-06" db="UniProtKB">
        <authorList>
            <consortium name="WormBaseParasite"/>
        </authorList>
    </citation>
    <scope>IDENTIFICATION</scope>
</reference>
<dbReference type="GO" id="GO:0000978">
    <property type="term" value="F:RNA polymerase II cis-regulatory region sequence-specific DNA binding"/>
    <property type="evidence" value="ECO:0007669"/>
    <property type="project" value="TreeGrafter"/>
</dbReference>
<dbReference type="SMART" id="SM00353">
    <property type="entry name" value="HLH"/>
    <property type="match status" value="1"/>
</dbReference>
<evidence type="ECO:0000313" key="8">
    <source>
        <dbReference type="WBParaSite" id="ECPE_0001141901-mRNA-1"/>
    </source>
</evidence>